<dbReference type="SUPFAM" id="SSF52540">
    <property type="entry name" value="P-loop containing nucleoside triphosphate hydrolases"/>
    <property type="match status" value="1"/>
</dbReference>
<proteinExistence type="predicted"/>
<keyword evidence="3" id="KW-1185">Reference proteome</keyword>
<evidence type="ECO:0000313" key="3">
    <source>
        <dbReference type="Proteomes" id="UP000014541"/>
    </source>
</evidence>
<sequence length="447" mass="53103">MNNIDFTIIGTTGFGESGSSALTNILEEFECVSTIIGGATFECKFFSNNLFQLETALRNQLFVNAAVKEMLYQAKLASNDQFYITNFGKDFFFNSTMEYIKTVTGSWLGGMYSERDADLIPKEEIKNFKRARLLFDNLYKNKYGLYEQYYWRPSFQTLTEQYYGKFDNEFYKKTQAYTSKIFTPIAQNKRFILVDALFRPESVIHELNWFLNAKCLIGDRDPRDLYVINKMYKGEPYLPTWTVETYIDWFKTYRSCNRRNAEHFDTILQLKFEDLIYNYEESLTKIKKFLNLKDSEHIKKGQIFIPEKSQTNTQVFRKYPQYAKDIEKIEKELEEFCYPYSDIQIRKFTTKELSNTNEQPIEDIRKLAIAFQKTGKLPFSNIKGAYLFTSFYELCKYFKNRKTIFSVLKGIIKIILFLFLLPFDFCIQLKEIIKYQKKNKNSLVEFK</sequence>
<dbReference type="RefSeq" id="WP_016525296.1">
    <property type="nucleotide sequence ID" value="NZ_KE332518.1"/>
</dbReference>
<organism evidence="2 3">
    <name type="scientific">Treponema maltophilum ATCC 51939</name>
    <dbReference type="NCBI Taxonomy" id="1125699"/>
    <lineage>
        <taxon>Bacteria</taxon>
        <taxon>Pseudomonadati</taxon>
        <taxon>Spirochaetota</taxon>
        <taxon>Spirochaetia</taxon>
        <taxon>Spirochaetales</taxon>
        <taxon>Treponemataceae</taxon>
        <taxon>Treponema</taxon>
    </lineage>
</organism>
<keyword evidence="1" id="KW-0812">Transmembrane</keyword>
<dbReference type="AlphaFoldDB" id="S3JZM5"/>
<dbReference type="PATRIC" id="fig|1125699.3.peg.1027"/>
<keyword evidence="1" id="KW-0472">Membrane</keyword>
<reference evidence="2 3" key="1">
    <citation type="submission" date="2013-04" db="EMBL/GenBank/DDBJ databases">
        <title>The Genome Sequence of Treponema maltophilum ATCC 51939.</title>
        <authorList>
            <consortium name="The Broad Institute Genomics Platform"/>
            <person name="Earl A."/>
            <person name="Ward D."/>
            <person name="Feldgarden M."/>
            <person name="Gevers D."/>
            <person name="Leonetti C."/>
            <person name="Blanton J.M."/>
            <person name="Dewhirst F.E."/>
            <person name="Izard J."/>
            <person name="Walker B."/>
            <person name="Young S."/>
            <person name="Zeng Q."/>
            <person name="Gargeya S."/>
            <person name="Fitzgerald M."/>
            <person name="Haas B."/>
            <person name="Abouelleil A."/>
            <person name="Allen A.W."/>
            <person name="Alvarado L."/>
            <person name="Arachchi H.M."/>
            <person name="Berlin A.M."/>
            <person name="Chapman S.B."/>
            <person name="Gainer-Dewar J."/>
            <person name="Goldberg J."/>
            <person name="Griggs A."/>
            <person name="Gujja S."/>
            <person name="Hansen M."/>
            <person name="Howarth C."/>
            <person name="Imamovic A."/>
            <person name="Ireland A."/>
            <person name="Larimer J."/>
            <person name="McCowan C."/>
            <person name="Murphy C."/>
            <person name="Pearson M."/>
            <person name="Poon T.W."/>
            <person name="Priest M."/>
            <person name="Roberts A."/>
            <person name="Saif S."/>
            <person name="Shea T."/>
            <person name="Sisk P."/>
            <person name="Sykes S."/>
            <person name="Wortman J."/>
            <person name="Nusbaum C."/>
            <person name="Birren B."/>
        </authorList>
    </citation>
    <scope>NUCLEOTIDE SEQUENCE [LARGE SCALE GENOMIC DNA]</scope>
    <source>
        <strain evidence="2 3">ATCC 51939</strain>
    </source>
</reference>
<name>S3JZM5_TREMA</name>
<dbReference type="Proteomes" id="UP000014541">
    <property type="component" value="Unassembled WGS sequence"/>
</dbReference>
<dbReference type="HOGENOM" id="CLU_047564_0_0_12"/>
<dbReference type="Gene3D" id="3.40.50.300">
    <property type="entry name" value="P-loop containing nucleotide triphosphate hydrolases"/>
    <property type="match status" value="1"/>
</dbReference>
<evidence type="ECO:0000256" key="1">
    <source>
        <dbReference type="SAM" id="Phobius"/>
    </source>
</evidence>
<dbReference type="InterPro" id="IPR027417">
    <property type="entry name" value="P-loop_NTPase"/>
</dbReference>
<evidence type="ECO:0008006" key="4">
    <source>
        <dbReference type="Google" id="ProtNLM"/>
    </source>
</evidence>
<gene>
    <name evidence="2" type="ORF">HMPREF9194_01004</name>
</gene>
<dbReference type="OrthoDB" id="361795at2"/>
<comment type="caution">
    <text evidence="2">The sequence shown here is derived from an EMBL/GenBank/DDBJ whole genome shotgun (WGS) entry which is preliminary data.</text>
</comment>
<evidence type="ECO:0000313" key="2">
    <source>
        <dbReference type="EMBL" id="EPF30685.1"/>
    </source>
</evidence>
<keyword evidence="1" id="KW-1133">Transmembrane helix</keyword>
<dbReference type="EMBL" id="ATFF01000006">
    <property type="protein sequence ID" value="EPF30685.1"/>
    <property type="molecule type" value="Genomic_DNA"/>
</dbReference>
<feature type="transmembrane region" description="Helical" evidence="1">
    <location>
        <begin position="404"/>
        <end position="427"/>
    </location>
</feature>
<dbReference type="STRING" id="1125699.HMPREF9194_01004"/>
<dbReference type="eggNOG" id="ENOG5030KXI">
    <property type="taxonomic scope" value="Bacteria"/>
</dbReference>
<protein>
    <recommendedName>
        <fullName evidence="4">Sulfotransferase domain-containing protein</fullName>
    </recommendedName>
</protein>
<accession>S3JZM5</accession>